<evidence type="ECO:0000313" key="2">
    <source>
        <dbReference type="EMBL" id="MBT1709741.1"/>
    </source>
</evidence>
<evidence type="ECO:0000313" key="3">
    <source>
        <dbReference type="Proteomes" id="UP001319080"/>
    </source>
</evidence>
<keyword evidence="2" id="KW-0378">Hydrolase</keyword>
<dbReference type="Proteomes" id="UP001319080">
    <property type="component" value="Unassembled WGS sequence"/>
</dbReference>
<evidence type="ECO:0000259" key="1">
    <source>
        <dbReference type="Pfam" id="PF12146"/>
    </source>
</evidence>
<accession>A0AAP2DYN0</accession>
<dbReference type="Pfam" id="PF12146">
    <property type="entry name" value="Hydrolase_4"/>
    <property type="match status" value="1"/>
</dbReference>
<name>A0AAP2DYN0_9BACT</name>
<dbReference type="AlphaFoldDB" id="A0AAP2DYN0"/>
<dbReference type="EMBL" id="JAHESE010000016">
    <property type="protein sequence ID" value="MBT1709741.1"/>
    <property type="molecule type" value="Genomic_DNA"/>
</dbReference>
<protein>
    <submittedName>
        <fullName evidence="2">Alpha/beta fold hydrolase</fullName>
    </submittedName>
</protein>
<gene>
    <name evidence="2" type="ORF">KK062_15970</name>
</gene>
<dbReference type="InterPro" id="IPR052920">
    <property type="entry name" value="DNA-binding_regulatory"/>
</dbReference>
<dbReference type="RefSeq" id="WP_254085320.1">
    <property type="nucleotide sequence ID" value="NZ_JAHESE010000016.1"/>
</dbReference>
<dbReference type="PANTHER" id="PTHR43358:SF4">
    <property type="entry name" value="ALPHA_BETA HYDROLASE FOLD-1 DOMAIN-CONTAINING PROTEIN"/>
    <property type="match status" value="1"/>
</dbReference>
<keyword evidence="3" id="KW-1185">Reference proteome</keyword>
<proteinExistence type="predicted"/>
<organism evidence="2 3">
    <name type="scientific">Dawidia cretensis</name>
    <dbReference type="NCBI Taxonomy" id="2782350"/>
    <lineage>
        <taxon>Bacteria</taxon>
        <taxon>Pseudomonadati</taxon>
        <taxon>Bacteroidota</taxon>
        <taxon>Cytophagia</taxon>
        <taxon>Cytophagales</taxon>
        <taxon>Chryseotaleaceae</taxon>
        <taxon>Dawidia</taxon>
    </lineage>
</organism>
<comment type="caution">
    <text evidence="2">The sequence shown here is derived from an EMBL/GenBank/DDBJ whole genome shotgun (WGS) entry which is preliminary data.</text>
</comment>
<dbReference type="Gene3D" id="3.40.50.1820">
    <property type="entry name" value="alpha/beta hydrolase"/>
    <property type="match status" value="1"/>
</dbReference>
<dbReference type="InterPro" id="IPR029058">
    <property type="entry name" value="AB_hydrolase_fold"/>
</dbReference>
<dbReference type="InterPro" id="IPR022742">
    <property type="entry name" value="Hydrolase_4"/>
</dbReference>
<dbReference type="SUPFAM" id="SSF53474">
    <property type="entry name" value="alpha/beta-Hydrolases"/>
    <property type="match status" value="1"/>
</dbReference>
<feature type="domain" description="Serine aminopeptidase S33" evidence="1">
    <location>
        <begin position="95"/>
        <end position="203"/>
    </location>
</feature>
<reference evidence="2 3" key="1">
    <citation type="submission" date="2021-05" db="EMBL/GenBank/DDBJ databases">
        <title>A Polyphasic approach of four new species of the genus Ohtaekwangia: Ohtaekwangia histidinii sp. nov., Ohtaekwangia cretensis sp. nov., Ohtaekwangia indiensis sp. nov., Ohtaekwangia reichenbachii sp. nov. from diverse environment.</title>
        <authorList>
            <person name="Octaviana S."/>
        </authorList>
    </citation>
    <scope>NUCLEOTIDE SEQUENCE [LARGE SCALE GENOMIC DNA]</scope>
    <source>
        <strain evidence="2 3">PWU5</strain>
    </source>
</reference>
<sequence>MKNRAKLILIIMVALVAINAVAFLHAYTFTHFSSPDVVRTKDPEELSVFAKAGLLFTGIDNPRPQAKEQPADAFETIYVQSSGKLQCWRIAQPGAKGTVILFHGYAGERSSLLSRAAEFRKMGYHTLLVDFYGSGGSEGNSTSVGYTEATQVKDCFDHLATTGEQNIILFGTSMGAVAVLKAMSDYGIKPTATVLECPFGSLYNTVCARFNLMHVPSFPMAGLLTFWGGVQHGYWAFAHNPADYAGRATGPTLLLFGAQDERVTVAETERIFANLPQPKTLKIYPDAGHNVFSPGNQSAWVHDVEAFVGTLTPSS</sequence>
<dbReference type="GO" id="GO:0016787">
    <property type="term" value="F:hydrolase activity"/>
    <property type="evidence" value="ECO:0007669"/>
    <property type="project" value="UniProtKB-KW"/>
</dbReference>
<dbReference type="PANTHER" id="PTHR43358">
    <property type="entry name" value="ALPHA/BETA-HYDROLASE"/>
    <property type="match status" value="1"/>
</dbReference>